<sequence length="162" mass="17652">MSERDDARERLRRSVDELTQAASLQVNMQKEPLKMMGGATGVGLALGVLVGRQFRRSRRIYVDAASPPKEQKALVKAQMKQAGKGKSVGNALIATVATLGFRLLQERVIAPRLEEFANQLMDQADKGKGSATSGRPAQVSLSKPVQTEVVRTNPDAPDPRRM</sequence>
<dbReference type="AlphaFoldDB" id="A0AAU7U966"/>
<reference evidence="2" key="1">
    <citation type="submission" date="2024-06" db="EMBL/GenBank/DDBJ databases">
        <title>Draft Genome Sequence of Deinococcus sonorensis Type Strain KR-87, a Biofilm Producing Representative of the Genus Deinococcus.</title>
        <authorList>
            <person name="Boren L.S."/>
            <person name="Grosso R.A."/>
            <person name="Hugenberg-Cox A.N."/>
            <person name="Hill J.T.E."/>
            <person name="Albert C.M."/>
            <person name="Tuohy J.M."/>
        </authorList>
    </citation>
    <scope>NUCLEOTIDE SEQUENCE</scope>
    <source>
        <strain evidence="2">KR-87</strain>
    </source>
</reference>
<evidence type="ECO:0000313" key="2">
    <source>
        <dbReference type="EMBL" id="XBV84610.1"/>
    </source>
</evidence>
<dbReference type="KEGG" id="dsc:ABOD76_14305"/>
<accession>A0AAU7U966</accession>
<dbReference type="EMBL" id="CP158299">
    <property type="protein sequence ID" value="XBV84610.1"/>
    <property type="molecule type" value="Genomic_DNA"/>
</dbReference>
<evidence type="ECO:0000256" key="1">
    <source>
        <dbReference type="SAM" id="MobiDB-lite"/>
    </source>
</evidence>
<gene>
    <name evidence="2" type="ORF">ABOD76_14305</name>
</gene>
<protein>
    <recommendedName>
        <fullName evidence="3">DUF3618 domain-containing protein</fullName>
    </recommendedName>
</protein>
<feature type="compositionally biased region" description="Polar residues" evidence="1">
    <location>
        <begin position="130"/>
        <end position="145"/>
    </location>
</feature>
<organism evidence="2">
    <name type="scientific">Deinococcus sonorensis KR-87</name>
    <dbReference type="NCBI Taxonomy" id="694439"/>
    <lineage>
        <taxon>Bacteria</taxon>
        <taxon>Thermotogati</taxon>
        <taxon>Deinococcota</taxon>
        <taxon>Deinococci</taxon>
        <taxon>Deinococcales</taxon>
        <taxon>Deinococcaceae</taxon>
        <taxon>Deinococcus</taxon>
    </lineage>
</organism>
<dbReference type="RefSeq" id="WP_350242647.1">
    <property type="nucleotide sequence ID" value="NZ_CP158299.1"/>
</dbReference>
<proteinExistence type="predicted"/>
<evidence type="ECO:0008006" key="3">
    <source>
        <dbReference type="Google" id="ProtNLM"/>
    </source>
</evidence>
<name>A0AAU7U966_9DEIO</name>
<feature type="region of interest" description="Disordered" evidence="1">
    <location>
        <begin position="124"/>
        <end position="162"/>
    </location>
</feature>